<evidence type="ECO:0000313" key="2">
    <source>
        <dbReference type="Proteomes" id="UP000180235"/>
    </source>
</evidence>
<evidence type="ECO:0000313" key="1">
    <source>
        <dbReference type="EMBL" id="APB33369.1"/>
    </source>
</evidence>
<reference evidence="1 2" key="1">
    <citation type="submission" date="2016-10" db="EMBL/GenBank/DDBJ databases">
        <title>Description of Gloeomargarita lithophora gen. nov., sp. nov., a thylakoid-bearing basal-branching cyanobacterium with intracellular carbonates, and proposal for Gloeomargaritales ord. nov.</title>
        <authorList>
            <person name="Moreira D."/>
            <person name="Tavera R."/>
            <person name="Benzerara K."/>
            <person name="Skouri-Panet F."/>
            <person name="Couradeau E."/>
            <person name="Gerard E."/>
            <person name="Loussert C."/>
            <person name="Novelo E."/>
            <person name="Zivanovic Y."/>
            <person name="Lopez-Garcia P."/>
        </authorList>
    </citation>
    <scope>NUCLEOTIDE SEQUENCE [LARGE SCALE GENOMIC DNA]</scope>
    <source>
        <strain evidence="1 2">D10</strain>
    </source>
</reference>
<dbReference type="RefSeq" id="WP_071453961.1">
    <property type="nucleotide sequence ID" value="NZ_CP017675.1"/>
</dbReference>
<name>A0A1J0ABU2_9CYAN</name>
<gene>
    <name evidence="1" type="ORF">GlitD10_1049</name>
</gene>
<sequence length="188" mass="21298">MAATLAQIVSYLDGLGWVYDVRTEEGRVVTGVQATNLDNLLIVIALEEEGEFFKIYAPQVVSGLKDHPHLGAALQTLLTISWETKMLQWEYDPSDGEVRAMIEFPLEDSLLTERQFLRCLDALVKIVDEKALPRLQKTLATGQDPGDESDDERFLLEFEQHLPGVAERIYRAVNRRQQRIQTLPSGED</sequence>
<keyword evidence="2" id="KW-1185">Reference proteome</keyword>
<protein>
    <recommendedName>
        <fullName evidence="3">YbjN domain-containing protein</fullName>
    </recommendedName>
</protein>
<dbReference type="STRING" id="1188229.GlitD10_1049"/>
<dbReference type="OrthoDB" id="460352at2"/>
<dbReference type="KEGG" id="glt:GlitD10_1049"/>
<evidence type="ECO:0008006" key="3">
    <source>
        <dbReference type="Google" id="ProtNLM"/>
    </source>
</evidence>
<dbReference type="EMBL" id="CP017675">
    <property type="protein sequence ID" value="APB33369.1"/>
    <property type="molecule type" value="Genomic_DNA"/>
</dbReference>
<proteinExistence type="predicted"/>
<organism evidence="1 2">
    <name type="scientific">Gloeomargarita lithophora Alchichica-D10</name>
    <dbReference type="NCBI Taxonomy" id="1188229"/>
    <lineage>
        <taxon>Bacteria</taxon>
        <taxon>Bacillati</taxon>
        <taxon>Cyanobacteriota</taxon>
        <taxon>Cyanophyceae</taxon>
        <taxon>Gloeomargaritales</taxon>
        <taxon>Gloeomargaritaceae</taxon>
        <taxon>Gloeomargarita</taxon>
    </lineage>
</organism>
<accession>A0A1J0ABU2</accession>
<dbReference type="AlphaFoldDB" id="A0A1J0ABU2"/>
<dbReference type="Proteomes" id="UP000180235">
    <property type="component" value="Chromosome"/>
</dbReference>